<organism evidence="1 2">
    <name type="scientific">Symbiodinium necroappetens</name>
    <dbReference type="NCBI Taxonomy" id="1628268"/>
    <lineage>
        <taxon>Eukaryota</taxon>
        <taxon>Sar</taxon>
        <taxon>Alveolata</taxon>
        <taxon>Dinophyceae</taxon>
        <taxon>Suessiales</taxon>
        <taxon>Symbiodiniaceae</taxon>
        <taxon>Symbiodinium</taxon>
    </lineage>
</organism>
<gene>
    <name evidence="1" type="primary">Echs1</name>
    <name evidence="1" type="ORF">SNEC2469_LOCUS2400</name>
</gene>
<comment type="caution">
    <text evidence="1">The sequence shown here is derived from an EMBL/GenBank/DDBJ whole genome shotgun (WGS) entry which is preliminary data.</text>
</comment>
<dbReference type="EMBL" id="CAJNJA010006735">
    <property type="protein sequence ID" value="CAE7214720.1"/>
    <property type="molecule type" value="Genomic_DNA"/>
</dbReference>
<dbReference type="InterPro" id="IPR029045">
    <property type="entry name" value="ClpP/crotonase-like_dom_sf"/>
</dbReference>
<sequence length="139" mass="15245">MEVPLGILPGGGACVNLRRLLGAGRAMEVVLSGDDVDAQTAERWGLLNRCFEDKARLRAHVDALAARLASFPPEALRCAKEAVLAAERMPHTEALKENLMLFYRSTRGPEAKQRMESFLKNGGQTLAGEQELQRTLSKL</sequence>
<dbReference type="OrthoDB" id="410701at2759"/>
<dbReference type="PANTHER" id="PTHR43459:SF1">
    <property type="entry name" value="EG:BACN32G11.4 PROTEIN"/>
    <property type="match status" value="1"/>
</dbReference>
<proteinExistence type="predicted"/>
<dbReference type="InterPro" id="IPR001753">
    <property type="entry name" value="Enoyl-CoA_hydra/iso"/>
</dbReference>
<dbReference type="CDD" id="cd06558">
    <property type="entry name" value="crotonase-like"/>
    <property type="match status" value="1"/>
</dbReference>
<keyword evidence="2" id="KW-1185">Reference proteome</keyword>
<dbReference type="PANTHER" id="PTHR43459">
    <property type="entry name" value="ENOYL-COA HYDRATASE"/>
    <property type="match status" value="1"/>
</dbReference>
<dbReference type="Pfam" id="PF00378">
    <property type="entry name" value="ECH_1"/>
    <property type="match status" value="1"/>
</dbReference>
<dbReference type="Proteomes" id="UP000601435">
    <property type="component" value="Unassembled WGS sequence"/>
</dbReference>
<accession>A0A812JVX8</accession>
<reference evidence="1" key="1">
    <citation type="submission" date="2021-02" db="EMBL/GenBank/DDBJ databases">
        <authorList>
            <person name="Dougan E. K."/>
            <person name="Rhodes N."/>
            <person name="Thang M."/>
            <person name="Chan C."/>
        </authorList>
    </citation>
    <scope>NUCLEOTIDE SEQUENCE</scope>
</reference>
<dbReference type="SUPFAM" id="SSF52096">
    <property type="entry name" value="ClpP/crotonase"/>
    <property type="match status" value="1"/>
</dbReference>
<evidence type="ECO:0000313" key="1">
    <source>
        <dbReference type="EMBL" id="CAE7214720.1"/>
    </source>
</evidence>
<evidence type="ECO:0000313" key="2">
    <source>
        <dbReference type="Proteomes" id="UP000601435"/>
    </source>
</evidence>
<protein>
    <submittedName>
        <fullName evidence="1">Echs1 protein</fullName>
    </submittedName>
</protein>
<name>A0A812JVX8_9DINO</name>
<dbReference type="AlphaFoldDB" id="A0A812JVX8"/>
<dbReference type="Gene3D" id="3.90.226.10">
    <property type="entry name" value="2-enoyl-CoA Hydratase, Chain A, domain 1"/>
    <property type="match status" value="1"/>
</dbReference>